<evidence type="ECO:0000256" key="1">
    <source>
        <dbReference type="ARBA" id="ARBA00022837"/>
    </source>
</evidence>
<name>A0A7R9YA47_9STRA</name>
<organism evidence="4">
    <name type="scientific">Pinguiococcus pyrenoidosus</name>
    <dbReference type="NCBI Taxonomy" id="172671"/>
    <lineage>
        <taxon>Eukaryota</taxon>
        <taxon>Sar</taxon>
        <taxon>Stramenopiles</taxon>
        <taxon>Ochrophyta</taxon>
        <taxon>Pinguiophyceae</taxon>
        <taxon>Pinguiochrysidales</taxon>
        <taxon>Pinguiochrysidaceae</taxon>
        <taxon>Pinguiococcus</taxon>
    </lineage>
</organism>
<accession>A0A7R9YA47</accession>
<evidence type="ECO:0000256" key="2">
    <source>
        <dbReference type="SAM" id="MobiDB-lite"/>
    </source>
</evidence>
<keyword evidence="1" id="KW-0106">Calcium</keyword>
<evidence type="ECO:0000313" key="4">
    <source>
        <dbReference type="EMBL" id="CAD8252988.1"/>
    </source>
</evidence>
<dbReference type="EMBL" id="HBEA01003315">
    <property type="protein sequence ID" value="CAD8252988.1"/>
    <property type="molecule type" value="Transcribed_RNA"/>
</dbReference>
<dbReference type="InterPro" id="IPR011992">
    <property type="entry name" value="EF-hand-dom_pair"/>
</dbReference>
<dbReference type="GO" id="GO:0005509">
    <property type="term" value="F:calcium ion binding"/>
    <property type="evidence" value="ECO:0007669"/>
    <property type="project" value="InterPro"/>
</dbReference>
<gene>
    <name evidence="4" type="ORF">PPYR1160_LOCUS2480</name>
</gene>
<dbReference type="PROSITE" id="PS00018">
    <property type="entry name" value="EF_HAND_1"/>
    <property type="match status" value="1"/>
</dbReference>
<dbReference type="Pfam" id="PF13499">
    <property type="entry name" value="EF-hand_7"/>
    <property type="match status" value="1"/>
</dbReference>
<proteinExistence type="predicted"/>
<dbReference type="PROSITE" id="PS50222">
    <property type="entry name" value="EF_HAND_2"/>
    <property type="match status" value="2"/>
</dbReference>
<dbReference type="Gene3D" id="1.10.238.10">
    <property type="entry name" value="EF-hand"/>
    <property type="match status" value="1"/>
</dbReference>
<feature type="domain" description="EF-hand" evidence="3">
    <location>
        <begin position="73"/>
        <end position="108"/>
    </location>
</feature>
<dbReference type="CDD" id="cd00051">
    <property type="entry name" value="EFh"/>
    <property type="match status" value="1"/>
</dbReference>
<dbReference type="InterPro" id="IPR002048">
    <property type="entry name" value="EF_hand_dom"/>
</dbReference>
<protein>
    <recommendedName>
        <fullName evidence="3">EF-hand domain-containing protein</fullName>
    </recommendedName>
</protein>
<evidence type="ECO:0000259" key="3">
    <source>
        <dbReference type="PROSITE" id="PS50222"/>
    </source>
</evidence>
<dbReference type="SMART" id="SM00054">
    <property type="entry name" value="EFh"/>
    <property type="match status" value="2"/>
</dbReference>
<feature type="region of interest" description="Disordered" evidence="2">
    <location>
        <begin position="19"/>
        <end position="39"/>
    </location>
</feature>
<dbReference type="AlphaFoldDB" id="A0A7R9YA47"/>
<sequence>MNFFSQIASFCVGNDEKGITDDAKDGNESQVASSPALSPEQVTQCRQAFNEADTNKDGFLSRSELCQICGWQESDKEVSNFLAEFDIDNNGKIDFNEFCIIMAQALLKDEETEAAAAQQGAIAEGP</sequence>
<dbReference type="InterPro" id="IPR018247">
    <property type="entry name" value="EF_Hand_1_Ca_BS"/>
</dbReference>
<feature type="domain" description="EF-hand" evidence="3">
    <location>
        <begin position="40"/>
        <end position="69"/>
    </location>
</feature>
<reference evidence="4" key="1">
    <citation type="submission" date="2021-01" db="EMBL/GenBank/DDBJ databases">
        <authorList>
            <person name="Corre E."/>
            <person name="Pelletier E."/>
            <person name="Niang G."/>
            <person name="Scheremetjew M."/>
            <person name="Finn R."/>
            <person name="Kale V."/>
            <person name="Holt S."/>
            <person name="Cochrane G."/>
            <person name="Meng A."/>
            <person name="Brown T."/>
            <person name="Cohen L."/>
        </authorList>
    </citation>
    <scope>NUCLEOTIDE SEQUENCE</scope>
    <source>
        <strain evidence="4">CCMP2078</strain>
    </source>
</reference>
<feature type="compositionally biased region" description="Polar residues" evidence="2">
    <location>
        <begin position="28"/>
        <end position="39"/>
    </location>
</feature>
<dbReference type="SUPFAM" id="SSF47473">
    <property type="entry name" value="EF-hand"/>
    <property type="match status" value="1"/>
</dbReference>